<evidence type="ECO:0000313" key="1">
    <source>
        <dbReference type="EMBL" id="CAG8483111.1"/>
    </source>
</evidence>
<feature type="non-terminal residue" evidence="1">
    <location>
        <position position="377"/>
    </location>
</feature>
<keyword evidence="2" id="KW-1185">Reference proteome</keyword>
<proteinExistence type="predicted"/>
<gene>
    <name evidence="1" type="ORF">SCALOS_LOCUS2506</name>
</gene>
<dbReference type="Proteomes" id="UP000789860">
    <property type="component" value="Unassembled WGS sequence"/>
</dbReference>
<accession>A0ACA9KPX6</accession>
<comment type="caution">
    <text evidence="1">The sequence shown here is derived from an EMBL/GenBank/DDBJ whole genome shotgun (WGS) entry which is preliminary data.</text>
</comment>
<dbReference type="EMBL" id="CAJVPM010002261">
    <property type="protein sequence ID" value="CAG8483111.1"/>
    <property type="molecule type" value="Genomic_DNA"/>
</dbReference>
<reference evidence="1" key="1">
    <citation type="submission" date="2021-06" db="EMBL/GenBank/DDBJ databases">
        <authorList>
            <person name="Kallberg Y."/>
            <person name="Tangrot J."/>
            <person name="Rosling A."/>
        </authorList>
    </citation>
    <scope>NUCLEOTIDE SEQUENCE</scope>
    <source>
        <strain evidence="1">AU212A</strain>
    </source>
</reference>
<protein>
    <submittedName>
        <fullName evidence="1">7400_t:CDS:1</fullName>
    </submittedName>
</protein>
<organism evidence="1 2">
    <name type="scientific">Scutellospora calospora</name>
    <dbReference type="NCBI Taxonomy" id="85575"/>
    <lineage>
        <taxon>Eukaryota</taxon>
        <taxon>Fungi</taxon>
        <taxon>Fungi incertae sedis</taxon>
        <taxon>Mucoromycota</taxon>
        <taxon>Glomeromycotina</taxon>
        <taxon>Glomeromycetes</taxon>
        <taxon>Diversisporales</taxon>
        <taxon>Gigasporaceae</taxon>
        <taxon>Scutellospora</taxon>
    </lineage>
</organism>
<name>A0ACA9KPX6_9GLOM</name>
<sequence length="377" mass="43971">MKKNGLQLFKLIDFDNESEIQSFFKNNLDVVSSRLHFLAKEWPIPSHKKSYKQEGRIDVLAFSHNKKGVWEEIQHHYDNALKHGIILVEIQKYENNEKEKNMAIIIPKEKLANKTQKVLSRLSECERGSEKETKIETNTQQTNLEQFLAQYKVDEQIKDLVREINRHILSLDKLITGKRAGKAKDNLELLKELDQCCGKERVLADTWEDKEDNQVCLTYSCSSCGSYISSLEEKEKPMILTEKQYKKLNRLSWEIQGKTYEIESLLEELKGSEEERMEDYCDPCKGNGGEHAEETKRFLEYLMDNLEAEEKEVIKQQELKIKGKYYAVSGISPFSDEFGATYYINEKLLNKVKNHGAELTANEEEEYDDPEIINFDN</sequence>
<evidence type="ECO:0000313" key="2">
    <source>
        <dbReference type="Proteomes" id="UP000789860"/>
    </source>
</evidence>